<feature type="signal peptide" evidence="3">
    <location>
        <begin position="1"/>
        <end position="25"/>
    </location>
</feature>
<evidence type="ECO:0000256" key="1">
    <source>
        <dbReference type="SAM" id="MobiDB-lite"/>
    </source>
</evidence>
<keyword evidence="3" id="KW-0732">Signal</keyword>
<name>A0A8K0AFR8_BRALA</name>
<accession>A0A8K0AFR8</accession>
<gene>
    <name evidence="4" type="primary">Hypp5171</name>
    <name evidence="4" type="ORF">BLAG_LOCUS24929</name>
</gene>
<evidence type="ECO:0000313" key="5">
    <source>
        <dbReference type="Proteomes" id="UP000838412"/>
    </source>
</evidence>
<dbReference type="AlphaFoldDB" id="A0A8K0AFR8"/>
<evidence type="ECO:0000256" key="3">
    <source>
        <dbReference type="SAM" id="SignalP"/>
    </source>
</evidence>
<dbReference type="OrthoDB" id="10059601at2759"/>
<feature type="chain" id="PRO_5035425898" evidence="3">
    <location>
        <begin position="26"/>
        <end position="170"/>
    </location>
</feature>
<organism evidence="4 5">
    <name type="scientific">Branchiostoma lanceolatum</name>
    <name type="common">Common lancelet</name>
    <name type="synonym">Amphioxus lanceolatum</name>
    <dbReference type="NCBI Taxonomy" id="7740"/>
    <lineage>
        <taxon>Eukaryota</taxon>
        <taxon>Metazoa</taxon>
        <taxon>Chordata</taxon>
        <taxon>Cephalochordata</taxon>
        <taxon>Leptocardii</taxon>
        <taxon>Amphioxiformes</taxon>
        <taxon>Branchiostomatidae</taxon>
        <taxon>Branchiostoma</taxon>
    </lineage>
</organism>
<evidence type="ECO:0000313" key="4">
    <source>
        <dbReference type="EMBL" id="CAH1273654.1"/>
    </source>
</evidence>
<reference evidence="4" key="1">
    <citation type="submission" date="2022-01" db="EMBL/GenBank/DDBJ databases">
        <authorList>
            <person name="Braso-Vives M."/>
        </authorList>
    </citation>
    <scope>NUCLEOTIDE SEQUENCE</scope>
</reference>
<feature type="region of interest" description="Disordered" evidence="1">
    <location>
        <begin position="128"/>
        <end position="147"/>
    </location>
</feature>
<keyword evidence="2" id="KW-0472">Membrane</keyword>
<sequence length="170" mass="17744">MTNTRIFGATLGAAVFVVLLELAVGQGNLTAAATGGLGATTLRPSQGNVSAMSTAGLASNVSTKATTKSPTTASNATAPVTLLPDGVSIPIMVVVVLFLLFCFVGGTVAWWLAKRRYYRQLSQKPDTKYENKDKRFPGTPTASIEEPQEEEIARALNEGTALFTGGGPHS</sequence>
<feature type="transmembrane region" description="Helical" evidence="2">
    <location>
        <begin position="89"/>
        <end position="113"/>
    </location>
</feature>
<dbReference type="Proteomes" id="UP000838412">
    <property type="component" value="Chromosome 9"/>
</dbReference>
<proteinExistence type="predicted"/>
<keyword evidence="5" id="KW-1185">Reference proteome</keyword>
<evidence type="ECO:0000256" key="2">
    <source>
        <dbReference type="SAM" id="Phobius"/>
    </source>
</evidence>
<dbReference type="EMBL" id="OV696694">
    <property type="protein sequence ID" value="CAH1273654.1"/>
    <property type="molecule type" value="Genomic_DNA"/>
</dbReference>
<keyword evidence="2" id="KW-1133">Transmembrane helix</keyword>
<keyword evidence="2" id="KW-0812">Transmembrane</keyword>
<protein>
    <submittedName>
        <fullName evidence="4">Hypp5171 protein</fullName>
    </submittedName>
</protein>